<dbReference type="EMBL" id="BLPG01000001">
    <property type="protein sequence ID" value="GFJ87745.1"/>
    <property type="molecule type" value="Genomic_DNA"/>
</dbReference>
<dbReference type="InterPro" id="IPR023296">
    <property type="entry name" value="Glyco_hydro_beta-prop_sf"/>
</dbReference>
<evidence type="ECO:0000313" key="1">
    <source>
        <dbReference type="EMBL" id="GFJ87745.1"/>
    </source>
</evidence>
<organism evidence="1 2">
    <name type="scientific">Phytohabitans rumicis</name>
    <dbReference type="NCBI Taxonomy" id="1076125"/>
    <lineage>
        <taxon>Bacteria</taxon>
        <taxon>Bacillati</taxon>
        <taxon>Actinomycetota</taxon>
        <taxon>Actinomycetes</taxon>
        <taxon>Micromonosporales</taxon>
        <taxon>Micromonosporaceae</taxon>
    </lineage>
</organism>
<dbReference type="Proteomes" id="UP000482960">
    <property type="component" value="Unassembled WGS sequence"/>
</dbReference>
<sequence>MPDRFAADPLYRDPILDGPTDPIVVWNPQVRRWWMFYTSRRANVAGLPGASWVHGTRIGIAESADAGATWTYAGTAEIDDGTGLGKQVTHWAPDVVFDGDTFHMFLTVVPGIFDNWAHPRAIVHLTSTDLRTWGDPRPLDLASGRVIDASLLRLPDGTWRLWYNEEDDNKSIYFADSPDLRGWTDRGKAIGDQPGEGPKAFHWRGQYWMITDVWQGLAVYRSDDALRWVRQPGNLLAEPARGGAAGIGHHADVVVSGDRAFLFYFAAIGAGREERRSAVHVTELELRDGTLHCERDRLTQITMSPPEAAP</sequence>
<keyword evidence="1" id="KW-0378">Hydrolase</keyword>
<protein>
    <submittedName>
        <fullName evidence="1">Glycosyl hydrolase</fullName>
    </submittedName>
</protein>
<proteinExistence type="predicted"/>
<comment type="caution">
    <text evidence="1">The sequence shown here is derived from an EMBL/GenBank/DDBJ whole genome shotgun (WGS) entry which is preliminary data.</text>
</comment>
<dbReference type="SUPFAM" id="SSF75005">
    <property type="entry name" value="Arabinanase/levansucrase/invertase"/>
    <property type="match status" value="1"/>
</dbReference>
<gene>
    <name evidence="1" type="ORF">Prum_013870</name>
</gene>
<dbReference type="RefSeq" id="WP_173074794.1">
    <property type="nucleotide sequence ID" value="NZ_BAABJB010000032.1"/>
</dbReference>
<reference evidence="1 2" key="1">
    <citation type="submission" date="2020-03" db="EMBL/GenBank/DDBJ databases">
        <title>Whole genome shotgun sequence of Phytohabitans rumicis NBRC 108638.</title>
        <authorList>
            <person name="Komaki H."/>
            <person name="Tamura T."/>
        </authorList>
    </citation>
    <scope>NUCLEOTIDE SEQUENCE [LARGE SCALE GENOMIC DNA]</scope>
    <source>
        <strain evidence="1 2">NBRC 108638</strain>
    </source>
</reference>
<dbReference type="AlphaFoldDB" id="A0A6V8L525"/>
<dbReference type="Gene3D" id="2.115.10.20">
    <property type="entry name" value="Glycosyl hydrolase domain, family 43"/>
    <property type="match status" value="1"/>
</dbReference>
<accession>A0A6V8L525</accession>
<keyword evidence="2" id="KW-1185">Reference proteome</keyword>
<evidence type="ECO:0000313" key="2">
    <source>
        <dbReference type="Proteomes" id="UP000482960"/>
    </source>
</evidence>
<dbReference type="CDD" id="cd08984">
    <property type="entry name" value="GH43-like"/>
    <property type="match status" value="1"/>
</dbReference>
<reference evidence="1 2" key="2">
    <citation type="submission" date="2020-03" db="EMBL/GenBank/DDBJ databases">
        <authorList>
            <person name="Ichikawa N."/>
            <person name="Kimura A."/>
            <person name="Kitahashi Y."/>
            <person name="Uohara A."/>
        </authorList>
    </citation>
    <scope>NUCLEOTIDE SEQUENCE [LARGE SCALE GENOMIC DNA]</scope>
    <source>
        <strain evidence="1 2">NBRC 108638</strain>
    </source>
</reference>
<dbReference type="GO" id="GO:0016787">
    <property type="term" value="F:hydrolase activity"/>
    <property type="evidence" value="ECO:0007669"/>
    <property type="project" value="UniProtKB-KW"/>
</dbReference>
<name>A0A6V8L525_9ACTN</name>